<keyword evidence="2" id="KW-0805">Transcription regulation</keyword>
<feature type="domain" description="WRKY" evidence="7">
    <location>
        <begin position="305"/>
        <end position="370"/>
    </location>
</feature>
<dbReference type="Proteomes" id="UP001085076">
    <property type="component" value="Miscellaneous, Linkage group lg04"/>
</dbReference>
<dbReference type="OrthoDB" id="687407at2759"/>
<evidence type="ECO:0000259" key="7">
    <source>
        <dbReference type="PROSITE" id="PS50811"/>
    </source>
</evidence>
<reference evidence="8" key="2">
    <citation type="journal article" date="2022" name="Hortic Res">
        <title>The genome of Dioscorea zingiberensis sheds light on the biosynthesis, origin and evolution of the medicinally important diosgenin saponins.</title>
        <authorList>
            <person name="Li Y."/>
            <person name="Tan C."/>
            <person name="Li Z."/>
            <person name="Guo J."/>
            <person name="Li S."/>
            <person name="Chen X."/>
            <person name="Wang C."/>
            <person name="Dai X."/>
            <person name="Yang H."/>
            <person name="Song W."/>
            <person name="Hou L."/>
            <person name="Xu J."/>
            <person name="Tong Z."/>
            <person name="Xu A."/>
            <person name="Yuan X."/>
            <person name="Wang W."/>
            <person name="Yang Q."/>
            <person name="Chen L."/>
            <person name="Sun Z."/>
            <person name="Wang K."/>
            <person name="Pan B."/>
            <person name="Chen J."/>
            <person name="Bao Y."/>
            <person name="Liu F."/>
            <person name="Qi X."/>
            <person name="Gang D.R."/>
            <person name="Wen J."/>
            <person name="Li J."/>
        </authorList>
    </citation>
    <scope>NUCLEOTIDE SEQUENCE</scope>
    <source>
        <strain evidence="8">Dzin_1.0</strain>
    </source>
</reference>
<evidence type="ECO:0000313" key="8">
    <source>
        <dbReference type="EMBL" id="KAJ0974045.1"/>
    </source>
</evidence>
<keyword evidence="4" id="KW-0804">Transcription</keyword>
<dbReference type="FunFam" id="2.20.25.80:FF:000004">
    <property type="entry name" value="WRKY transcription factor 65"/>
    <property type="match status" value="1"/>
</dbReference>
<keyword evidence="9" id="KW-1185">Reference proteome</keyword>
<dbReference type="InterPro" id="IPR003657">
    <property type="entry name" value="WRKY_dom"/>
</dbReference>
<dbReference type="InterPro" id="IPR036576">
    <property type="entry name" value="WRKY_dom_sf"/>
</dbReference>
<dbReference type="PANTHER" id="PTHR31282">
    <property type="entry name" value="WRKY TRANSCRIPTION FACTOR 21-RELATED"/>
    <property type="match status" value="1"/>
</dbReference>
<keyword evidence="3" id="KW-0238">DNA-binding</keyword>
<dbReference type="EMBL" id="JAGGNH010000004">
    <property type="protein sequence ID" value="KAJ0974045.1"/>
    <property type="molecule type" value="Genomic_DNA"/>
</dbReference>
<evidence type="ECO:0000256" key="2">
    <source>
        <dbReference type="ARBA" id="ARBA00023015"/>
    </source>
</evidence>
<name>A0A9D5CJ71_9LILI</name>
<gene>
    <name evidence="8" type="ORF">J5N97_016010</name>
</gene>
<sequence length="370" mass="40889">MRIRAFFSSSSFNSTSSAPAVLSTPSPPSNASNSSCQGLDLLLLAATEVIGNRAMEIESSEADGALKLEEKSEGEADEVIVKPKRQRRQMAMPSSLYGESTLYSLSLFYIPKSLVQYFIVEMEEVEKANRDAVQSSKRVLNLISQSTEQMLPFRTLMAETREAVSKFKKVVTLLGGNGGGQARARIVKKSQVSVSHTMFLDNPIHQQEYLSSVASNPYSLAHKQLMWNAEMLRLSNSSCTATVSSSMSLASSLSMDGKSFEMTGRPVNRNAAPKGKCVGNGRCRCSKKRKHRVKRSIKVPAISNKLADIPSDEYSWRKYGQKPIKGSPHPRGYYKCSTIRGCPAKKHVERCFEDPSMLIVTYEGEHNHAN</sequence>
<dbReference type="GO" id="GO:0043565">
    <property type="term" value="F:sequence-specific DNA binding"/>
    <property type="evidence" value="ECO:0007669"/>
    <property type="project" value="InterPro"/>
</dbReference>
<evidence type="ECO:0000256" key="5">
    <source>
        <dbReference type="ARBA" id="ARBA00023242"/>
    </source>
</evidence>
<dbReference type="PROSITE" id="PS50811">
    <property type="entry name" value="WRKY"/>
    <property type="match status" value="1"/>
</dbReference>
<organism evidence="8 9">
    <name type="scientific">Dioscorea zingiberensis</name>
    <dbReference type="NCBI Taxonomy" id="325984"/>
    <lineage>
        <taxon>Eukaryota</taxon>
        <taxon>Viridiplantae</taxon>
        <taxon>Streptophyta</taxon>
        <taxon>Embryophyta</taxon>
        <taxon>Tracheophyta</taxon>
        <taxon>Spermatophyta</taxon>
        <taxon>Magnoliopsida</taxon>
        <taxon>Liliopsida</taxon>
        <taxon>Dioscoreales</taxon>
        <taxon>Dioscoreaceae</taxon>
        <taxon>Dioscorea</taxon>
    </lineage>
</organism>
<dbReference type="GO" id="GO:0005634">
    <property type="term" value="C:nucleus"/>
    <property type="evidence" value="ECO:0007669"/>
    <property type="project" value="UniProtKB-SubCell"/>
</dbReference>
<feature type="region of interest" description="Disordered" evidence="6">
    <location>
        <begin position="1"/>
        <end position="33"/>
    </location>
</feature>
<dbReference type="GO" id="GO:0003700">
    <property type="term" value="F:DNA-binding transcription factor activity"/>
    <property type="evidence" value="ECO:0007669"/>
    <property type="project" value="InterPro"/>
</dbReference>
<dbReference type="Pfam" id="PF03106">
    <property type="entry name" value="WRKY"/>
    <property type="match status" value="1"/>
</dbReference>
<dbReference type="SMART" id="SM00774">
    <property type="entry name" value="WRKY"/>
    <property type="match status" value="1"/>
</dbReference>
<dbReference type="Gene3D" id="2.20.25.80">
    <property type="entry name" value="WRKY domain"/>
    <property type="match status" value="1"/>
</dbReference>
<accession>A0A9D5CJ71</accession>
<comment type="subcellular location">
    <subcellularLocation>
        <location evidence="1">Nucleus</location>
    </subcellularLocation>
</comment>
<evidence type="ECO:0000256" key="3">
    <source>
        <dbReference type="ARBA" id="ARBA00023125"/>
    </source>
</evidence>
<dbReference type="Pfam" id="PF10533">
    <property type="entry name" value="Plant_zn_clust"/>
    <property type="match status" value="1"/>
</dbReference>
<evidence type="ECO:0000256" key="4">
    <source>
        <dbReference type="ARBA" id="ARBA00023163"/>
    </source>
</evidence>
<dbReference type="AlphaFoldDB" id="A0A9D5CJ71"/>
<feature type="compositionally biased region" description="Low complexity" evidence="6">
    <location>
        <begin position="1"/>
        <end position="17"/>
    </location>
</feature>
<evidence type="ECO:0000256" key="1">
    <source>
        <dbReference type="ARBA" id="ARBA00004123"/>
    </source>
</evidence>
<evidence type="ECO:0000256" key="6">
    <source>
        <dbReference type="SAM" id="MobiDB-lite"/>
    </source>
</evidence>
<comment type="caution">
    <text evidence="8">The sequence shown here is derived from an EMBL/GenBank/DDBJ whole genome shotgun (WGS) entry which is preliminary data.</text>
</comment>
<reference evidence="8" key="1">
    <citation type="submission" date="2021-03" db="EMBL/GenBank/DDBJ databases">
        <authorList>
            <person name="Li Z."/>
            <person name="Yang C."/>
        </authorList>
    </citation>
    <scope>NUCLEOTIDE SEQUENCE</scope>
    <source>
        <strain evidence="8">Dzin_1.0</strain>
        <tissue evidence="8">Leaf</tissue>
    </source>
</reference>
<evidence type="ECO:0000313" key="9">
    <source>
        <dbReference type="Proteomes" id="UP001085076"/>
    </source>
</evidence>
<dbReference type="InterPro" id="IPR018872">
    <property type="entry name" value="Zn-cluster-dom"/>
</dbReference>
<protein>
    <recommendedName>
        <fullName evidence="7">WRKY domain-containing protein</fullName>
    </recommendedName>
</protein>
<dbReference type="SUPFAM" id="SSF118290">
    <property type="entry name" value="WRKY DNA-binding domain"/>
    <property type="match status" value="1"/>
</dbReference>
<keyword evidence="5" id="KW-0539">Nucleus</keyword>
<proteinExistence type="predicted"/>
<dbReference type="InterPro" id="IPR044810">
    <property type="entry name" value="WRKY_plant"/>
</dbReference>